<reference evidence="6" key="1">
    <citation type="journal article" date="2019" name="Int. J. Syst. Evol. Microbiol.">
        <title>The Global Catalogue of Microorganisms (GCM) 10K type strain sequencing project: providing services to taxonomists for standard genome sequencing and annotation.</title>
        <authorList>
            <consortium name="The Broad Institute Genomics Platform"/>
            <consortium name="The Broad Institute Genome Sequencing Center for Infectious Disease"/>
            <person name="Wu L."/>
            <person name="Ma J."/>
        </authorList>
    </citation>
    <scope>NUCLEOTIDE SEQUENCE [LARGE SCALE GENOMIC DNA]</scope>
    <source>
        <strain evidence="6">NBRC 113072</strain>
    </source>
</reference>
<gene>
    <name evidence="5" type="ORF">GCM10025883_19210</name>
</gene>
<evidence type="ECO:0000313" key="5">
    <source>
        <dbReference type="EMBL" id="GMA39876.1"/>
    </source>
</evidence>
<sequence length="213" mass="22987">MSHALVDEMLLLGSTEPGRHALRDLPTLVAGAALADLAERGRLDCPGRTVKVLDATPTWHPVLDDLLGRISATRRGRTPWRWVFDSARPTTQAEREYLVSTGTLGSEEDVVLGMLPRRRHPVIDTAAQQSVVDRVRDVVLAADASAAADATDADTRMLVSLLGTAYHSRRTAAALFPELDARTLRARLKAAARPHWAVAGTAHAVRLVNAAQA</sequence>
<evidence type="ECO:0000256" key="2">
    <source>
        <dbReference type="ARBA" id="ARBA00023034"/>
    </source>
</evidence>
<dbReference type="Pfam" id="PF05719">
    <property type="entry name" value="GPP34"/>
    <property type="match status" value="1"/>
</dbReference>
<accession>A0ABQ6IR02</accession>
<evidence type="ECO:0000313" key="6">
    <source>
        <dbReference type="Proteomes" id="UP001157126"/>
    </source>
</evidence>
<comment type="caution">
    <text evidence="5">The sequence shown here is derived from an EMBL/GenBank/DDBJ whole genome shotgun (WGS) entry which is preliminary data.</text>
</comment>
<keyword evidence="4" id="KW-0472">Membrane</keyword>
<evidence type="ECO:0000256" key="1">
    <source>
        <dbReference type="ARBA" id="ARBA00004255"/>
    </source>
</evidence>
<keyword evidence="2" id="KW-0333">Golgi apparatus</keyword>
<name>A0ABQ6IR02_9MICO</name>
<protein>
    <recommendedName>
        <fullName evidence="7">Golgi phosphoprotein 3 (GPP34)</fullName>
    </recommendedName>
</protein>
<evidence type="ECO:0000256" key="3">
    <source>
        <dbReference type="ARBA" id="ARBA00023121"/>
    </source>
</evidence>
<evidence type="ECO:0000256" key="4">
    <source>
        <dbReference type="ARBA" id="ARBA00023136"/>
    </source>
</evidence>
<keyword evidence="3" id="KW-0446">Lipid-binding</keyword>
<dbReference type="Proteomes" id="UP001157126">
    <property type="component" value="Unassembled WGS sequence"/>
</dbReference>
<dbReference type="EMBL" id="BSUO01000001">
    <property type="protein sequence ID" value="GMA39876.1"/>
    <property type="molecule type" value="Genomic_DNA"/>
</dbReference>
<comment type="subcellular location">
    <subcellularLocation>
        <location evidence="1">Golgi apparatus membrane</location>
        <topology evidence="1">Peripheral membrane protein</topology>
        <orientation evidence="1">Cytoplasmic side</orientation>
    </subcellularLocation>
</comment>
<organism evidence="5 6">
    <name type="scientific">Mobilicoccus caccae</name>
    <dbReference type="NCBI Taxonomy" id="1859295"/>
    <lineage>
        <taxon>Bacteria</taxon>
        <taxon>Bacillati</taxon>
        <taxon>Actinomycetota</taxon>
        <taxon>Actinomycetes</taxon>
        <taxon>Micrococcales</taxon>
        <taxon>Dermatophilaceae</taxon>
        <taxon>Mobilicoccus</taxon>
    </lineage>
</organism>
<evidence type="ECO:0008006" key="7">
    <source>
        <dbReference type="Google" id="ProtNLM"/>
    </source>
</evidence>
<dbReference type="RefSeq" id="WP_284303681.1">
    <property type="nucleotide sequence ID" value="NZ_BSUO01000001.1"/>
</dbReference>
<keyword evidence="6" id="KW-1185">Reference proteome</keyword>
<proteinExistence type="predicted"/>
<dbReference type="InterPro" id="IPR008628">
    <property type="entry name" value="GPP34-like"/>
</dbReference>
<dbReference type="Gene3D" id="1.10.3630.10">
    <property type="entry name" value="yeast vps74-n-term truncation variant domain like"/>
    <property type="match status" value="1"/>
</dbReference>
<dbReference type="InterPro" id="IPR038261">
    <property type="entry name" value="GPP34-like_sf"/>
</dbReference>